<protein>
    <submittedName>
        <fullName evidence="1">Uncharacterized protein</fullName>
    </submittedName>
</protein>
<name>A0AAJ2EQ42_9HYPH</name>
<evidence type="ECO:0000313" key="2">
    <source>
        <dbReference type="Proteomes" id="UP001255601"/>
    </source>
</evidence>
<reference evidence="1" key="1">
    <citation type="submission" date="2023-08" db="EMBL/GenBank/DDBJ databases">
        <title>Functional and genomic diversity of the sorghum phyllosphere microbiome.</title>
        <authorList>
            <person name="Shade A."/>
        </authorList>
    </citation>
    <scope>NUCLEOTIDE SEQUENCE</scope>
    <source>
        <strain evidence="1">SORGH_AS_0974</strain>
    </source>
</reference>
<gene>
    <name evidence="1" type="ORF">QE369_000357</name>
</gene>
<accession>A0AAJ2EQ42</accession>
<evidence type="ECO:0000313" key="1">
    <source>
        <dbReference type="EMBL" id="MDR6100179.1"/>
    </source>
</evidence>
<organism evidence="1 2">
    <name type="scientific">Agrobacterium larrymoorei</name>
    <dbReference type="NCBI Taxonomy" id="160699"/>
    <lineage>
        <taxon>Bacteria</taxon>
        <taxon>Pseudomonadati</taxon>
        <taxon>Pseudomonadota</taxon>
        <taxon>Alphaproteobacteria</taxon>
        <taxon>Hyphomicrobiales</taxon>
        <taxon>Rhizobiaceae</taxon>
        <taxon>Rhizobium/Agrobacterium group</taxon>
        <taxon>Agrobacterium</taxon>
    </lineage>
</organism>
<comment type="caution">
    <text evidence="1">The sequence shown here is derived from an EMBL/GenBank/DDBJ whole genome shotgun (WGS) entry which is preliminary data.</text>
</comment>
<dbReference type="EMBL" id="JAVIZC010000001">
    <property type="protein sequence ID" value="MDR6100179.1"/>
    <property type="molecule type" value="Genomic_DNA"/>
</dbReference>
<proteinExistence type="predicted"/>
<sequence>MKASKFSKAQIAFVWKQAEDESPSLHRSTLRTIYCGLKLLLHHNLSAHQAPKNLALGSKPNQIVDEIGYL</sequence>
<dbReference type="AlphaFoldDB" id="A0AAJ2EQ42"/>
<dbReference type="Proteomes" id="UP001255601">
    <property type="component" value="Unassembled WGS sequence"/>
</dbReference>